<gene>
    <name evidence="2" type="ORF">GP486_008177</name>
</gene>
<feature type="region of interest" description="Disordered" evidence="1">
    <location>
        <begin position="43"/>
        <end position="451"/>
    </location>
</feature>
<feature type="compositionally biased region" description="Pro residues" evidence="1">
    <location>
        <begin position="255"/>
        <end position="266"/>
    </location>
</feature>
<dbReference type="EMBL" id="JAGHQM010002854">
    <property type="protein sequence ID" value="KAH0548089.1"/>
    <property type="molecule type" value="Genomic_DNA"/>
</dbReference>
<evidence type="ECO:0000313" key="2">
    <source>
        <dbReference type="EMBL" id="KAH0548089.1"/>
    </source>
</evidence>
<keyword evidence="3" id="KW-1185">Reference proteome</keyword>
<sequence>MGCCYARVFAFSSRSRNARPYGDSCRVTVPHTSTPLASFTALPQEPTDASAPPPITGEPTGNFDNPAAEPIPLAMPTPPMLFTSPSTKGEEPAATASVLPAEPIAQPSTFTSPRSSTSLPIEKTESTISSSTSSAAPPTLPTTPTLPAPSPSSLQEPAGAGISSPITKELTANAEISPAEPLIPVPTPTLPMHFTSVRDKEEREGEGTAATAAILPADTTTQQPTFVPSGSLTTLLTEKEESTNDTPAPSVASPILPPTSPLPTPSTAPLKEPTDADISPPITGEPTIIGISPKEPLLPLTAPTPPELFTSSLIEAEETATTAATLPVEPIIQPSAFTSPRPSTPPAEEESTTSNSNPPVASLTLPPTPTLPAPSAASPKEPADTSVSSPITEEPTGNIDIPPAELFIPLTEPTPLEPFTSPPAVVGLASSSPVESPPTDEKPTSAPPLAEPIIPRKAIVKTAEEHERKKGKVRSRLRRWLGFFCLFKREVDD</sequence>
<comment type="caution">
    <text evidence="2">The sequence shown here is derived from an EMBL/GenBank/DDBJ whole genome shotgun (WGS) entry which is preliminary data.</text>
</comment>
<evidence type="ECO:0000256" key="1">
    <source>
        <dbReference type="SAM" id="MobiDB-lite"/>
    </source>
</evidence>
<organism evidence="2 3">
    <name type="scientific">Trichoglossum hirsutum</name>
    <dbReference type="NCBI Taxonomy" id="265104"/>
    <lineage>
        <taxon>Eukaryota</taxon>
        <taxon>Fungi</taxon>
        <taxon>Dikarya</taxon>
        <taxon>Ascomycota</taxon>
        <taxon>Pezizomycotina</taxon>
        <taxon>Geoglossomycetes</taxon>
        <taxon>Geoglossales</taxon>
        <taxon>Geoglossaceae</taxon>
        <taxon>Trichoglossum</taxon>
    </lineage>
</organism>
<feature type="compositionally biased region" description="Basic and acidic residues" evidence="1">
    <location>
        <begin position="196"/>
        <end position="206"/>
    </location>
</feature>
<evidence type="ECO:0000313" key="3">
    <source>
        <dbReference type="Proteomes" id="UP000750711"/>
    </source>
</evidence>
<feature type="compositionally biased region" description="Low complexity" evidence="1">
    <location>
        <begin position="107"/>
        <end position="137"/>
    </location>
</feature>
<name>A0A9P8IHD4_9PEZI</name>
<accession>A0A9P8IHD4</accession>
<dbReference type="Proteomes" id="UP000750711">
    <property type="component" value="Unassembled WGS sequence"/>
</dbReference>
<feature type="compositionally biased region" description="Low complexity" evidence="1">
    <location>
        <begin position="278"/>
        <end position="301"/>
    </location>
</feature>
<feature type="compositionally biased region" description="Polar residues" evidence="1">
    <location>
        <begin position="218"/>
        <end position="228"/>
    </location>
</feature>
<feature type="compositionally biased region" description="Low complexity" evidence="1">
    <location>
        <begin position="405"/>
        <end position="423"/>
    </location>
</feature>
<protein>
    <submittedName>
        <fullName evidence="2">Uncharacterized protein</fullName>
    </submittedName>
</protein>
<dbReference type="AlphaFoldDB" id="A0A9P8IHD4"/>
<proteinExistence type="predicted"/>
<feature type="compositionally biased region" description="Pro residues" evidence="1">
    <location>
        <begin position="138"/>
        <end position="150"/>
    </location>
</feature>
<reference evidence="2" key="1">
    <citation type="submission" date="2021-03" db="EMBL/GenBank/DDBJ databases">
        <title>Comparative genomics and phylogenomic investigation of the class Geoglossomycetes provide insights into ecological specialization and systematics.</title>
        <authorList>
            <person name="Melie T."/>
            <person name="Pirro S."/>
            <person name="Miller A.N."/>
            <person name="Quandt A."/>
        </authorList>
    </citation>
    <scope>NUCLEOTIDE SEQUENCE</scope>
    <source>
        <strain evidence="2">CAQ_001_2017</strain>
    </source>
</reference>